<evidence type="ECO:0000313" key="4">
    <source>
        <dbReference type="Proteomes" id="UP000235682"/>
    </source>
</evidence>
<dbReference type="Proteomes" id="UP000235682">
    <property type="component" value="Unassembled WGS sequence"/>
</dbReference>
<dbReference type="InterPro" id="IPR017946">
    <property type="entry name" value="PLC-like_Pdiesterase_TIM-brl"/>
</dbReference>
<dbReference type="PANTHER" id="PTHR46211">
    <property type="entry name" value="GLYCEROPHOSPHORYL DIESTER PHOSPHODIESTERASE"/>
    <property type="match status" value="1"/>
</dbReference>
<dbReference type="InterPro" id="IPR018476">
    <property type="entry name" value="GlyceroP-diester-Pdiesterase_M"/>
</dbReference>
<dbReference type="STRING" id="84521.SAMN04487994_100825"/>
<feature type="transmembrane region" description="Helical" evidence="1">
    <location>
        <begin position="126"/>
        <end position="148"/>
    </location>
</feature>
<evidence type="ECO:0000256" key="1">
    <source>
        <dbReference type="SAM" id="Phobius"/>
    </source>
</evidence>
<gene>
    <name evidence="3" type="ORF">CJ205_05565</name>
</gene>
<sequence>MKEFDKEKWDHYMDVVWSYTKYQLLTKMLLFFVVFPIFQYLLDLLMQSAGRESISSGDYLSFLFSLQGAGLLLMSFSFLALLIGMDINAFIAMSALIQEGRLQMTARDLLSVAMSSLKSLMKPSGVIIMLYVAFITPLVGVGLGVSVLEQFKIPNFITDVIYSDPTYSVIYYTVLAIFTMVSIIHIFFFHYLVIEKLPPFEALKESRQLMRRHWQAFVVDFFGKTILVSIGIIAGLRFIVPFVLNFIQWLPGEFLSRFISLLFTLTVAEVLTFLGLMTVPFICYRLTLLFYRYHNQEGHSVHFDMKVNPDYTFDTFMPRWDNWLDSHALSLERIIGVLLGFNLLISLFMGTYFEEIFKVDHEIAIVAHRGGGDLAAENSILGMEKAAELGATWSEIDVQRTKDNHYIINHDNTLRRVAGVNKSSSELTLDEIKQLKIMDLFNPNRPSQPIATLEEFLDAAKGKIGLLIELKGPTANRQMVDDVVKMIKDKGMEEETALLSLDYSLIQYASTHYPNIKTGYLYFFSIGRTSSLVSDYLIMEEEEATSEKIDAIRKADKKSIVWTVNTESSIKRFTLSQVDGIITDRVAKVQEGMKQRDERTDVEIILDAFLGSF</sequence>
<comment type="caution">
    <text evidence="3">The sequence shown here is derived from an EMBL/GenBank/DDBJ whole genome shotgun (WGS) entry which is preliminary data.</text>
</comment>
<feature type="transmembrane region" description="Helical" evidence="1">
    <location>
        <begin position="62"/>
        <end position="83"/>
    </location>
</feature>
<dbReference type="PANTHER" id="PTHR46211:SF8">
    <property type="entry name" value="PHOSPHODIESTERASE"/>
    <property type="match status" value="1"/>
</dbReference>
<feature type="transmembrane region" description="Helical" evidence="1">
    <location>
        <begin position="259"/>
        <end position="284"/>
    </location>
</feature>
<reference evidence="3 4" key="1">
    <citation type="submission" date="2017-09" db="EMBL/GenBank/DDBJ databases">
        <title>Bacterial strain isolated from the female urinary microbiota.</title>
        <authorList>
            <person name="Thomas-White K."/>
            <person name="Kumar N."/>
            <person name="Forster S."/>
            <person name="Putonti C."/>
            <person name="Lawley T."/>
            <person name="Wolfe A.J."/>
        </authorList>
    </citation>
    <scope>NUCLEOTIDE SEQUENCE [LARGE SCALE GENOMIC DNA]</scope>
    <source>
        <strain evidence="3 4">UMB0852</strain>
    </source>
</reference>
<dbReference type="SUPFAM" id="SSF51695">
    <property type="entry name" value="PLC-like phosphodiesterases"/>
    <property type="match status" value="1"/>
</dbReference>
<proteinExistence type="predicted"/>
<dbReference type="Gene3D" id="3.20.20.190">
    <property type="entry name" value="Phosphatidylinositol (PI) phosphodiesterase"/>
    <property type="match status" value="1"/>
</dbReference>
<keyword evidence="1" id="KW-1133">Transmembrane helix</keyword>
<evidence type="ECO:0000259" key="2">
    <source>
        <dbReference type="PROSITE" id="PS51704"/>
    </source>
</evidence>
<dbReference type="Pfam" id="PF10110">
    <property type="entry name" value="GPDPase_memb"/>
    <property type="match status" value="1"/>
</dbReference>
<keyword evidence="4" id="KW-1185">Reference proteome</keyword>
<dbReference type="OrthoDB" id="384721at2"/>
<dbReference type="EMBL" id="PNHE01000021">
    <property type="protein sequence ID" value="PMC58203.1"/>
    <property type="molecule type" value="Genomic_DNA"/>
</dbReference>
<accession>A0A2N6SMB1</accession>
<dbReference type="InterPro" id="IPR030395">
    <property type="entry name" value="GP_PDE_dom"/>
</dbReference>
<dbReference type="AlphaFoldDB" id="A0A2N6SMB1"/>
<name>A0A2N6SMB1_9LACT</name>
<dbReference type="RefSeq" id="WP_102227446.1">
    <property type="nucleotide sequence ID" value="NZ_PNFY01000005.1"/>
</dbReference>
<organism evidence="3 4">
    <name type="scientific">Dolosicoccus paucivorans</name>
    <dbReference type="NCBI Taxonomy" id="84521"/>
    <lineage>
        <taxon>Bacteria</taxon>
        <taxon>Bacillati</taxon>
        <taxon>Bacillota</taxon>
        <taxon>Bacilli</taxon>
        <taxon>Lactobacillales</taxon>
        <taxon>Aerococcaceae</taxon>
        <taxon>Dolosicoccus</taxon>
    </lineage>
</organism>
<dbReference type="Pfam" id="PF03009">
    <property type="entry name" value="GDPD"/>
    <property type="match status" value="1"/>
</dbReference>
<keyword evidence="1" id="KW-0472">Membrane</keyword>
<feature type="domain" description="GP-PDE" evidence="2">
    <location>
        <begin position="363"/>
        <end position="593"/>
    </location>
</feature>
<dbReference type="GO" id="GO:0006629">
    <property type="term" value="P:lipid metabolic process"/>
    <property type="evidence" value="ECO:0007669"/>
    <property type="project" value="InterPro"/>
</dbReference>
<dbReference type="GO" id="GO:0008081">
    <property type="term" value="F:phosphoric diester hydrolase activity"/>
    <property type="evidence" value="ECO:0007669"/>
    <property type="project" value="InterPro"/>
</dbReference>
<evidence type="ECO:0000313" key="3">
    <source>
        <dbReference type="EMBL" id="PMC58203.1"/>
    </source>
</evidence>
<keyword evidence="1" id="KW-0812">Transmembrane</keyword>
<feature type="transmembrane region" description="Helical" evidence="1">
    <location>
        <begin position="24"/>
        <end position="42"/>
    </location>
</feature>
<dbReference type="PROSITE" id="PS51704">
    <property type="entry name" value="GP_PDE"/>
    <property type="match status" value="1"/>
</dbReference>
<feature type="transmembrane region" description="Helical" evidence="1">
    <location>
        <begin position="214"/>
        <end position="239"/>
    </location>
</feature>
<protein>
    <recommendedName>
        <fullName evidence="2">GP-PDE domain-containing protein</fullName>
    </recommendedName>
</protein>
<feature type="transmembrane region" description="Helical" evidence="1">
    <location>
        <begin position="168"/>
        <end position="193"/>
    </location>
</feature>